<organism evidence="1 2">
    <name type="scientific">Candidatus Thiothrix singaporensis</name>
    <dbReference type="NCBI Taxonomy" id="2799669"/>
    <lineage>
        <taxon>Bacteria</taxon>
        <taxon>Pseudomonadati</taxon>
        <taxon>Pseudomonadota</taxon>
        <taxon>Gammaproteobacteria</taxon>
        <taxon>Thiotrichales</taxon>
        <taxon>Thiotrichaceae</taxon>
        <taxon>Thiothrix</taxon>
    </lineage>
</organism>
<accession>A0A7L6AUR1</accession>
<protein>
    <submittedName>
        <fullName evidence="1">Uncharacterized protein</fullName>
    </submittedName>
</protein>
<evidence type="ECO:0000313" key="2">
    <source>
        <dbReference type="Proteomes" id="UP000510621"/>
    </source>
</evidence>
<dbReference type="EMBL" id="CP059265">
    <property type="protein sequence ID" value="QLQ32829.1"/>
    <property type="molecule type" value="Genomic_DNA"/>
</dbReference>
<sequence>MENPVINMTSDDLMVVHKHTRRLAIHVGTNDSPQKNLVCSFLEDNQDMNAAVIAPNEDHQHLARRVVSFLSAYMRINDADEMKRDVLRCIENLQYKHPF</sequence>
<reference evidence="1" key="1">
    <citation type="submission" date="2020-06" db="EMBL/GenBank/DDBJ databases">
        <title>Analysis procedures for assessing recovery of high quality, complete, closed genomes from Nanopore long read metagenome sequencing.</title>
        <authorList>
            <person name="Bessarab I."/>
            <person name="Arumugam K."/>
            <person name="Haryono M."/>
            <person name="Liu X."/>
            <person name="Roy S."/>
            <person name="Zuniga-Montanez R.E."/>
            <person name="Qiu G."/>
            <person name="Drautz-Moses D.I."/>
            <person name="Law Y.Y."/>
            <person name="Wuertz S."/>
            <person name="Lauro F.M."/>
            <person name="Huson D.H."/>
            <person name="Williams R.B."/>
        </authorList>
    </citation>
    <scope>NUCLEOTIDE SEQUENCE [LARGE SCALE GENOMIC DNA]</scope>
    <source>
        <strain evidence="1">SSD2</strain>
    </source>
</reference>
<keyword evidence="2" id="KW-1185">Reference proteome</keyword>
<proteinExistence type="predicted"/>
<gene>
    <name evidence="1" type="ORF">HZT40_15925</name>
</gene>
<dbReference type="KEGG" id="this:HZT40_15925"/>
<dbReference type="Proteomes" id="UP000510621">
    <property type="component" value="Chromosome"/>
</dbReference>
<name>A0A7L6AUR1_9GAMM</name>
<dbReference type="AlphaFoldDB" id="A0A7L6AUR1"/>
<evidence type="ECO:0000313" key="1">
    <source>
        <dbReference type="EMBL" id="QLQ32829.1"/>
    </source>
</evidence>